<gene>
    <name evidence="2" type="primary">A08g500680.1_BraROA</name>
    <name evidence="2" type="ORF">IGI04_029469</name>
</gene>
<protein>
    <recommendedName>
        <fullName evidence="4">TFIIS central domain-containing protein</fullName>
    </recommendedName>
</protein>
<feature type="region of interest" description="Disordered" evidence="1">
    <location>
        <begin position="70"/>
        <end position="91"/>
    </location>
</feature>
<sequence>MSLSEVLKKMGDGFPEKLKRSRYIRTRRSVRSEIEKGKIGDCGGSASREVLLDDLFDNELVKRKITREIKQEEADTGSKAANENNSLDPPLVETVVSPHKTRQNCDYEVNLSGTKAEKKKKRTMVGDGTKEAKCLLHEGGDNQFKMEDDDDADERLKQRNNAINEIALTLEARMMKLITEGQWEFLQLDDVTDEPSVNSSFAALKNWIRNIKQPASDNVEKILLGNKPRSNARPESLVLSFRCTEKYVTQEKVMEFLLSRSEELKQRGMNMSMLSELMELEPVKSSSQLNHMNIMDTNFSMKLSGHVQFSSNSNVALHDLLLIASEFDNEVLTQVVVLAPSKRLKPSQNKQNIIEKLRRETSTRGTFCLC</sequence>
<reference evidence="2 3" key="1">
    <citation type="submission" date="2021-03" db="EMBL/GenBank/DDBJ databases">
        <authorList>
            <person name="King G.J."/>
            <person name="Bancroft I."/>
            <person name="Baten A."/>
            <person name="Bloomfield J."/>
            <person name="Borpatragohain P."/>
            <person name="He Z."/>
            <person name="Irish N."/>
            <person name="Irwin J."/>
            <person name="Liu K."/>
            <person name="Mauleon R.P."/>
            <person name="Moore J."/>
            <person name="Morris R."/>
            <person name="Ostergaard L."/>
            <person name="Wang B."/>
            <person name="Wells R."/>
        </authorList>
    </citation>
    <scope>NUCLEOTIDE SEQUENCE [LARGE SCALE GENOMIC DNA]</scope>
    <source>
        <strain evidence="2">R-o-18</strain>
        <tissue evidence="2">Leaf</tissue>
    </source>
</reference>
<accession>A0ABQ7LQS6</accession>
<dbReference type="Proteomes" id="UP000823674">
    <property type="component" value="Chromosome A08"/>
</dbReference>
<keyword evidence="3" id="KW-1185">Reference proteome</keyword>
<evidence type="ECO:0000256" key="1">
    <source>
        <dbReference type="SAM" id="MobiDB-lite"/>
    </source>
</evidence>
<dbReference type="PANTHER" id="PTHR35095:SF1">
    <property type="entry name" value="OS05G0143300 PROTEIN"/>
    <property type="match status" value="1"/>
</dbReference>
<evidence type="ECO:0000313" key="3">
    <source>
        <dbReference type="Proteomes" id="UP000823674"/>
    </source>
</evidence>
<dbReference type="EMBL" id="JADBGQ010000007">
    <property type="protein sequence ID" value="KAG5387928.1"/>
    <property type="molecule type" value="Genomic_DNA"/>
</dbReference>
<comment type="caution">
    <text evidence="2">The sequence shown here is derived from an EMBL/GenBank/DDBJ whole genome shotgun (WGS) entry which is preliminary data.</text>
</comment>
<organism evidence="2 3">
    <name type="scientific">Brassica rapa subsp. trilocularis</name>
    <dbReference type="NCBI Taxonomy" id="1813537"/>
    <lineage>
        <taxon>Eukaryota</taxon>
        <taxon>Viridiplantae</taxon>
        <taxon>Streptophyta</taxon>
        <taxon>Embryophyta</taxon>
        <taxon>Tracheophyta</taxon>
        <taxon>Spermatophyta</taxon>
        <taxon>Magnoliopsida</taxon>
        <taxon>eudicotyledons</taxon>
        <taxon>Gunneridae</taxon>
        <taxon>Pentapetalae</taxon>
        <taxon>rosids</taxon>
        <taxon>malvids</taxon>
        <taxon>Brassicales</taxon>
        <taxon>Brassicaceae</taxon>
        <taxon>Brassiceae</taxon>
        <taxon>Brassica</taxon>
    </lineage>
</organism>
<name>A0ABQ7LQS6_BRACM</name>
<proteinExistence type="predicted"/>
<evidence type="ECO:0000313" key="2">
    <source>
        <dbReference type="EMBL" id="KAG5387928.1"/>
    </source>
</evidence>
<evidence type="ECO:0008006" key="4">
    <source>
        <dbReference type="Google" id="ProtNLM"/>
    </source>
</evidence>
<dbReference type="PANTHER" id="PTHR35095">
    <property type="entry name" value="OS05G0143300 PROTEIN"/>
    <property type="match status" value="1"/>
</dbReference>